<dbReference type="GeneID" id="100370589"/>
<comment type="similarity">
    <text evidence="2 10">Belongs to the cytochrome c oxidase IV family.</text>
</comment>
<comment type="subcellular location">
    <subcellularLocation>
        <location evidence="1 10">Mitochondrion inner membrane</location>
        <topology evidence="1 10">Single-pass membrane protein</topology>
    </subcellularLocation>
</comment>
<dbReference type="InterPro" id="IPR013288">
    <property type="entry name" value="Cyt_c_oxidase_su4"/>
</dbReference>
<evidence type="ECO:0000256" key="6">
    <source>
        <dbReference type="ARBA" id="ARBA00022989"/>
    </source>
</evidence>
<dbReference type="InterPro" id="IPR036639">
    <property type="entry name" value="Cyt_c_oxidase_su4_sf"/>
</dbReference>
<dbReference type="RefSeq" id="XP_006826077.1">
    <property type="nucleotide sequence ID" value="XM_006826014.1"/>
</dbReference>
<dbReference type="Proteomes" id="UP000694865">
    <property type="component" value="Unplaced"/>
</dbReference>
<keyword evidence="6" id="KW-1133">Transmembrane helix</keyword>
<evidence type="ECO:0000256" key="2">
    <source>
        <dbReference type="ARBA" id="ARBA00008135"/>
    </source>
</evidence>
<gene>
    <name evidence="12" type="primary">LOC100370589</name>
</gene>
<keyword evidence="4 10" id="KW-0999">Mitochondrion inner membrane</keyword>
<keyword evidence="8 10" id="KW-0496">Mitochondrion</keyword>
<keyword evidence="11" id="KW-1185">Reference proteome</keyword>
<evidence type="ECO:0000256" key="4">
    <source>
        <dbReference type="ARBA" id="ARBA00022792"/>
    </source>
</evidence>
<dbReference type="Gene3D" id="1.10.442.10">
    <property type="entry name" value="Cytochrome c oxidase subunit IV"/>
    <property type="match status" value="1"/>
</dbReference>
<name>A0ABM0N1D6_SACKO</name>
<organism evidence="11 12">
    <name type="scientific">Saccoglossus kowalevskii</name>
    <name type="common">Acorn worm</name>
    <dbReference type="NCBI Taxonomy" id="10224"/>
    <lineage>
        <taxon>Eukaryota</taxon>
        <taxon>Metazoa</taxon>
        <taxon>Hemichordata</taxon>
        <taxon>Enteropneusta</taxon>
        <taxon>Harrimaniidae</taxon>
        <taxon>Saccoglossus</taxon>
    </lineage>
</organism>
<evidence type="ECO:0000256" key="3">
    <source>
        <dbReference type="ARBA" id="ARBA00022692"/>
    </source>
</evidence>
<protein>
    <recommendedName>
        <fullName evidence="10">Cytochrome c oxidase subunit 4</fullName>
    </recommendedName>
</protein>
<reference evidence="12" key="1">
    <citation type="submission" date="2025-08" db="UniProtKB">
        <authorList>
            <consortium name="RefSeq"/>
        </authorList>
    </citation>
    <scope>IDENTIFICATION</scope>
    <source>
        <tissue evidence="12">Testes</tissue>
    </source>
</reference>
<dbReference type="SUPFAM" id="SSF81406">
    <property type="entry name" value="Mitochondrial cytochrome c oxidase subunit IV"/>
    <property type="match status" value="1"/>
</dbReference>
<evidence type="ECO:0000313" key="12">
    <source>
        <dbReference type="RefSeq" id="XP_006826077.1"/>
    </source>
</evidence>
<dbReference type="PANTHER" id="PTHR10707:SF10">
    <property type="entry name" value="CYTOCHROME C OXIDASE SUBUNIT 4"/>
    <property type="match status" value="1"/>
</dbReference>
<comment type="subunit">
    <text evidence="10">Component of the cytochrome c oxidase (complex IV, CIV), a multisubunit enzyme composed of 14 subunits.</text>
</comment>
<keyword evidence="5" id="KW-0809">Transit peptide</keyword>
<evidence type="ECO:0000256" key="10">
    <source>
        <dbReference type="RuleBase" id="RU367145"/>
    </source>
</evidence>
<dbReference type="PRINTS" id="PR01873">
    <property type="entry name" value="CYTCOXIDASE4"/>
</dbReference>
<dbReference type="CDD" id="cd00922">
    <property type="entry name" value="Cyt_c_Oxidase_IV"/>
    <property type="match status" value="1"/>
</dbReference>
<keyword evidence="3" id="KW-0812">Transmembrane</keyword>
<comment type="function">
    <text evidence="10">Component of the cytochrome c oxidase, the last enzyme in the mitochondrial electron transport chain which drives oxidative phosphorylation.</text>
</comment>
<evidence type="ECO:0000256" key="8">
    <source>
        <dbReference type="ARBA" id="ARBA00023128"/>
    </source>
</evidence>
<dbReference type="PANTHER" id="PTHR10707">
    <property type="entry name" value="CYTOCHROME C OXIDASE SUBUNIT IV"/>
    <property type="match status" value="1"/>
</dbReference>
<accession>A0ABM0N1D6</accession>
<keyword evidence="9" id="KW-0472">Membrane</keyword>
<evidence type="ECO:0000256" key="5">
    <source>
        <dbReference type="ARBA" id="ARBA00022946"/>
    </source>
</evidence>
<dbReference type="Pfam" id="PF02936">
    <property type="entry name" value="COX4"/>
    <property type="match status" value="1"/>
</dbReference>
<sequence length="163" mass="18934">MALILRSSVLRRFLSTTCRSSTGARMDLVYEDRTDYPAPHVRFTKDAELAEDLKALRKKEAGDWKNLTADEKRALYRLAFHKSYADMKAPTGEWKVILGGVCFALAVSAGIYMFQKDYILPEPPHTLNEDWQAQLRDYMIRMHNNPIEGIASKWDYEKNDWKK</sequence>
<comment type="pathway">
    <text evidence="10">Energy metabolism; oxidative phosphorylation.</text>
</comment>
<evidence type="ECO:0000313" key="11">
    <source>
        <dbReference type="Proteomes" id="UP000694865"/>
    </source>
</evidence>
<evidence type="ECO:0000256" key="1">
    <source>
        <dbReference type="ARBA" id="ARBA00004434"/>
    </source>
</evidence>
<evidence type="ECO:0000256" key="9">
    <source>
        <dbReference type="ARBA" id="ARBA00023136"/>
    </source>
</evidence>
<proteinExistence type="inferred from homology"/>
<keyword evidence="7" id="KW-0560">Oxidoreductase</keyword>
<dbReference type="InterPro" id="IPR004203">
    <property type="entry name" value="Cyt_c_oxidase_su4_fam"/>
</dbReference>
<evidence type="ECO:0000256" key="7">
    <source>
        <dbReference type="ARBA" id="ARBA00023002"/>
    </source>
</evidence>